<gene>
    <name evidence="3" type="ORF">H9736_02290</name>
</gene>
<organism evidence="3 4">
    <name type="scientific">Candidatus Anaerotruncus excrementipullorum</name>
    <dbReference type="NCBI Taxonomy" id="2838465"/>
    <lineage>
        <taxon>Bacteria</taxon>
        <taxon>Bacillati</taxon>
        <taxon>Bacillota</taxon>
        <taxon>Clostridia</taxon>
        <taxon>Eubacteriales</taxon>
        <taxon>Oscillospiraceae</taxon>
        <taxon>Anaerotruncus</taxon>
    </lineage>
</organism>
<dbReference type="AlphaFoldDB" id="A0A9D1WPY9"/>
<reference evidence="3" key="1">
    <citation type="journal article" date="2021" name="PeerJ">
        <title>Extensive microbial diversity within the chicken gut microbiome revealed by metagenomics and culture.</title>
        <authorList>
            <person name="Gilroy R."/>
            <person name="Ravi A."/>
            <person name="Getino M."/>
            <person name="Pursley I."/>
            <person name="Horton D.L."/>
            <person name="Alikhan N.F."/>
            <person name="Baker D."/>
            <person name="Gharbi K."/>
            <person name="Hall N."/>
            <person name="Watson M."/>
            <person name="Adriaenssens E.M."/>
            <person name="Foster-Nyarko E."/>
            <person name="Jarju S."/>
            <person name="Secka A."/>
            <person name="Antonio M."/>
            <person name="Oren A."/>
            <person name="Chaudhuri R.R."/>
            <person name="La Ragione R."/>
            <person name="Hildebrand F."/>
            <person name="Pallen M.J."/>
        </authorList>
    </citation>
    <scope>NUCLEOTIDE SEQUENCE</scope>
    <source>
        <strain evidence="3">CHK188-5543</strain>
    </source>
</reference>
<comment type="caution">
    <text evidence="3">The sequence shown here is derived from an EMBL/GenBank/DDBJ whole genome shotgun (WGS) entry which is preliminary data.</text>
</comment>
<sequence length="412" mass="46369">MKSTVAQRLFLTLLILGLLFYGGLQVWWSASLRYKTETVYSYTVSESAEVDGLLLRQEEVLPDRIGSGVAVYLAQDGDKVSIGYPITEVYRSAEDAKNTARLRELTRQKEQLEEAQDPGTTTYLQTDVLNKQIFSELGSIIDAVNAGRMETIAEDADDLLVLMNKKEIATGRQENFNGEIERLEAEMSYYSGRNSQDPRVISASKPGYFIRKLDGFEGAVDFSQLDELDPQSLRRLMNRPEASEEDGRVGKLMTDHNWYYAALVPAEEAGLYQEGVWVTLDFSLSGMGPVDAFIYQINQDPDTGEAVVLFRSDYINEQLVNLRITPATVTFRSIRGLRVSSSAIQYQGIERGVYVVRGDVMQFKPVTLLYEGNGFVLCLETDLMDPSYESNLKQYDEVVVEGAQLYDNKPMQ</sequence>
<proteinExistence type="predicted"/>
<dbReference type="Proteomes" id="UP000886800">
    <property type="component" value="Unassembled WGS sequence"/>
</dbReference>
<feature type="domain" description="RND related alpha-helical hairpin" evidence="1">
    <location>
        <begin position="95"/>
        <end position="186"/>
    </location>
</feature>
<accession>A0A9D1WPY9</accession>
<dbReference type="Pfam" id="PF26018">
    <property type="entry name" value="BSH_RND_rel"/>
    <property type="match status" value="1"/>
</dbReference>
<dbReference type="EMBL" id="DXES01000046">
    <property type="protein sequence ID" value="HIX65057.1"/>
    <property type="molecule type" value="Genomic_DNA"/>
</dbReference>
<evidence type="ECO:0000259" key="1">
    <source>
        <dbReference type="Pfam" id="PF26012"/>
    </source>
</evidence>
<evidence type="ECO:0000259" key="2">
    <source>
        <dbReference type="Pfam" id="PF26018"/>
    </source>
</evidence>
<name>A0A9D1WPY9_9FIRM</name>
<feature type="domain" description="RND related barrel-sandwich hybrid" evidence="2">
    <location>
        <begin position="67"/>
        <end position="244"/>
    </location>
</feature>
<dbReference type="InterPro" id="IPR058709">
    <property type="entry name" value="BSH_RND-rel"/>
</dbReference>
<reference evidence="3" key="2">
    <citation type="submission" date="2021-04" db="EMBL/GenBank/DDBJ databases">
        <authorList>
            <person name="Gilroy R."/>
        </authorList>
    </citation>
    <scope>NUCLEOTIDE SEQUENCE</scope>
    <source>
        <strain evidence="3">CHK188-5543</strain>
    </source>
</reference>
<evidence type="ECO:0000313" key="4">
    <source>
        <dbReference type="Proteomes" id="UP000886800"/>
    </source>
</evidence>
<protein>
    <submittedName>
        <fullName evidence="3">Uncharacterized protein</fullName>
    </submittedName>
</protein>
<dbReference type="InterPro" id="IPR058728">
    <property type="entry name" value="HH_RND-rel"/>
</dbReference>
<dbReference type="Pfam" id="PF26012">
    <property type="entry name" value="HH_RND_rel"/>
    <property type="match status" value="1"/>
</dbReference>
<evidence type="ECO:0000313" key="3">
    <source>
        <dbReference type="EMBL" id="HIX65057.1"/>
    </source>
</evidence>